<feature type="non-terminal residue" evidence="1">
    <location>
        <position position="80"/>
    </location>
</feature>
<proteinExistence type="predicted"/>
<name>A0A0F8YFV6_9ZZZZ</name>
<sequence>MPEINLFKAENINIDLPKKESSSVANFSFATIPGTGSAAGFSFTSGNAQSHHLEWSIQLRFVNGSNENIIINQINCKFTG</sequence>
<dbReference type="AlphaFoldDB" id="A0A0F8YFV6"/>
<comment type="caution">
    <text evidence="1">The sequence shown here is derived from an EMBL/GenBank/DDBJ whole genome shotgun (WGS) entry which is preliminary data.</text>
</comment>
<gene>
    <name evidence="1" type="ORF">LCGC14_2824920</name>
</gene>
<dbReference type="EMBL" id="LAZR01053646">
    <property type="protein sequence ID" value="KKK80297.1"/>
    <property type="molecule type" value="Genomic_DNA"/>
</dbReference>
<reference evidence="1" key="1">
    <citation type="journal article" date="2015" name="Nature">
        <title>Complex archaea that bridge the gap between prokaryotes and eukaryotes.</title>
        <authorList>
            <person name="Spang A."/>
            <person name="Saw J.H."/>
            <person name="Jorgensen S.L."/>
            <person name="Zaremba-Niedzwiedzka K."/>
            <person name="Martijn J."/>
            <person name="Lind A.E."/>
            <person name="van Eijk R."/>
            <person name="Schleper C."/>
            <person name="Guy L."/>
            <person name="Ettema T.J."/>
        </authorList>
    </citation>
    <scope>NUCLEOTIDE SEQUENCE</scope>
</reference>
<accession>A0A0F8YFV6</accession>
<protein>
    <submittedName>
        <fullName evidence="1">Uncharacterized protein</fullName>
    </submittedName>
</protein>
<organism evidence="1">
    <name type="scientific">marine sediment metagenome</name>
    <dbReference type="NCBI Taxonomy" id="412755"/>
    <lineage>
        <taxon>unclassified sequences</taxon>
        <taxon>metagenomes</taxon>
        <taxon>ecological metagenomes</taxon>
    </lineage>
</organism>
<evidence type="ECO:0000313" key="1">
    <source>
        <dbReference type="EMBL" id="KKK80297.1"/>
    </source>
</evidence>